<feature type="compositionally biased region" description="Polar residues" evidence="6">
    <location>
        <begin position="1"/>
        <end position="10"/>
    </location>
</feature>
<feature type="region of interest" description="Disordered" evidence="6">
    <location>
        <begin position="1"/>
        <end position="39"/>
    </location>
</feature>
<dbReference type="AlphaFoldDB" id="A0A9F5J9Q7"/>
<dbReference type="Proteomes" id="UP000695026">
    <property type="component" value="Unplaced"/>
</dbReference>
<dbReference type="CDD" id="cd00109">
    <property type="entry name" value="Kunitz-type"/>
    <property type="match status" value="2"/>
</dbReference>
<dbReference type="Pfam" id="PF00095">
    <property type="entry name" value="WAP"/>
    <property type="match status" value="1"/>
</dbReference>
<evidence type="ECO:0000259" key="7">
    <source>
        <dbReference type="PROSITE" id="PS50279"/>
    </source>
</evidence>
<comment type="subcellular location">
    <subcellularLocation>
        <location evidence="1">Secreted</location>
    </subcellularLocation>
</comment>
<evidence type="ECO:0000256" key="3">
    <source>
        <dbReference type="ARBA" id="ARBA00022690"/>
    </source>
</evidence>
<sequence>MGDLSSSPTLGTEPARRLGPVPPSQAQEGDGRASALPETGTCGDACDDDRDCPPRQKCCLTGCRRECTELEQGLCSLPKDPGSCASRLDIFYYDATTATCEAFKYSGCKGNANRFYTKAECLQVCRRLDVCQLLVDPGPCSAHHPRFYYNPQNKTCEKFTYGGCGGNGNRFETQMECIWKCRNPGKSKNRLAGGDPLRLGS</sequence>
<keyword evidence="2" id="KW-0964">Secreted</keyword>
<dbReference type="InterPro" id="IPR008197">
    <property type="entry name" value="WAP_dom"/>
</dbReference>
<dbReference type="PRINTS" id="PR00759">
    <property type="entry name" value="BASICPTASE"/>
</dbReference>
<feature type="domain" description="BPTI/Kunitz inhibitor" evidence="7">
    <location>
        <begin position="75"/>
        <end position="125"/>
    </location>
</feature>
<evidence type="ECO:0000256" key="5">
    <source>
        <dbReference type="ARBA" id="ARBA00023157"/>
    </source>
</evidence>
<reference evidence="10" key="1">
    <citation type="submission" date="2025-08" db="UniProtKB">
        <authorList>
            <consortium name="RefSeq"/>
        </authorList>
    </citation>
    <scope>IDENTIFICATION</scope>
    <source>
        <tissue evidence="10">Liver</tissue>
    </source>
</reference>
<dbReference type="OrthoDB" id="4473401at2759"/>
<dbReference type="SUPFAM" id="SSF57256">
    <property type="entry name" value="Elafin-like"/>
    <property type="match status" value="1"/>
</dbReference>
<dbReference type="SUPFAM" id="SSF57362">
    <property type="entry name" value="BPTI-like"/>
    <property type="match status" value="2"/>
</dbReference>
<dbReference type="PROSITE" id="PS50279">
    <property type="entry name" value="BPTI_KUNITZ_2"/>
    <property type="match status" value="2"/>
</dbReference>
<evidence type="ECO:0000256" key="4">
    <source>
        <dbReference type="ARBA" id="ARBA00022900"/>
    </source>
</evidence>
<dbReference type="InterPro" id="IPR036645">
    <property type="entry name" value="Elafin-like_sf"/>
</dbReference>
<evidence type="ECO:0000313" key="10">
    <source>
        <dbReference type="RefSeq" id="XP_025032998.1"/>
    </source>
</evidence>
<keyword evidence="3" id="KW-0646">Protease inhibitor</keyword>
<proteinExistence type="predicted"/>
<dbReference type="Pfam" id="PF00014">
    <property type="entry name" value="Kunitz_BPTI"/>
    <property type="match status" value="2"/>
</dbReference>
<dbReference type="Gene3D" id="4.10.410.10">
    <property type="entry name" value="Pancreatic trypsin inhibitor Kunitz domain"/>
    <property type="match status" value="2"/>
</dbReference>
<keyword evidence="9" id="KW-1185">Reference proteome</keyword>
<keyword evidence="5" id="KW-1015">Disulfide bond</keyword>
<dbReference type="FunFam" id="4.10.410.10:FF:000011">
    <property type="entry name" value="Tissue factor pathway inhibitor"/>
    <property type="match status" value="1"/>
</dbReference>
<dbReference type="RefSeq" id="XP_025032998.1">
    <property type="nucleotide sequence ID" value="XM_025177230.1"/>
</dbReference>
<organism evidence="9 10">
    <name type="scientific">Python bivittatus</name>
    <name type="common">Burmese python</name>
    <name type="synonym">Python molurus bivittatus</name>
    <dbReference type="NCBI Taxonomy" id="176946"/>
    <lineage>
        <taxon>Eukaryota</taxon>
        <taxon>Metazoa</taxon>
        <taxon>Chordata</taxon>
        <taxon>Craniata</taxon>
        <taxon>Vertebrata</taxon>
        <taxon>Euteleostomi</taxon>
        <taxon>Lepidosauria</taxon>
        <taxon>Squamata</taxon>
        <taxon>Bifurcata</taxon>
        <taxon>Unidentata</taxon>
        <taxon>Episquamata</taxon>
        <taxon>Toxicofera</taxon>
        <taxon>Serpentes</taxon>
        <taxon>Henophidia</taxon>
        <taxon>Pythonidae</taxon>
        <taxon>Python</taxon>
    </lineage>
</organism>
<dbReference type="SMART" id="SM00131">
    <property type="entry name" value="KU"/>
    <property type="match status" value="2"/>
</dbReference>
<feature type="domain" description="BPTI/Kunitz inhibitor" evidence="7">
    <location>
        <begin position="131"/>
        <end position="181"/>
    </location>
</feature>
<dbReference type="GO" id="GO:0005576">
    <property type="term" value="C:extracellular region"/>
    <property type="evidence" value="ECO:0007669"/>
    <property type="project" value="UniProtKB-SubCell"/>
</dbReference>
<dbReference type="OMA" id="GHVCIKV"/>
<dbReference type="GeneID" id="112543082"/>
<dbReference type="InterPro" id="IPR036880">
    <property type="entry name" value="Kunitz_BPTI_sf"/>
</dbReference>
<gene>
    <name evidence="10" type="primary">LOC112543082</name>
</gene>
<dbReference type="PANTHER" id="PTHR46751:SF1">
    <property type="entry name" value="WAP FOUR-DISULFIDE CORE DOMAIN PROTEIN 6A"/>
    <property type="match status" value="1"/>
</dbReference>
<name>A0A9F5J9Q7_PYTBI</name>
<keyword evidence="4" id="KW-0722">Serine protease inhibitor</keyword>
<dbReference type="KEGG" id="pbi:112543082"/>
<evidence type="ECO:0000256" key="2">
    <source>
        <dbReference type="ARBA" id="ARBA00022525"/>
    </source>
</evidence>
<dbReference type="GO" id="GO:0004867">
    <property type="term" value="F:serine-type endopeptidase inhibitor activity"/>
    <property type="evidence" value="ECO:0007669"/>
    <property type="project" value="UniProtKB-KW"/>
</dbReference>
<evidence type="ECO:0000259" key="8">
    <source>
        <dbReference type="PROSITE" id="PS51390"/>
    </source>
</evidence>
<dbReference type="InterPro" id="IPR002223">
    <property type="entry name" value="Kunitz_BPTI"/>
</dbReference>
<evidence type="ECO:0000313" key="9">
    <source>
        <dbReference type="Proteomes" id="UP000695026"/>
    </source>
</evidence>
<feature type="domain" description="WAP" evidence="8">
    <location>
        <begin position="26"/>
        <end position="71"/>
    </location>
</feature>
<dbReference type="Gene3D" id="4.10.75.10">
    <property type="entry name" value="Elafin-like"/>
    <property type="match status" value="1"/>
</dbReference>
<dbReference type="InterPro" id="IPR051388">
    <property type="entry name" value="Serpin_venom_toxin"/>
</dbReference>
<dbReference type="PANTHER" id="PTHR46751">
    <property type="entry name" value="EPPIN"/>
    <property type="match status" value="1"/>
</dbReference>
<dbReference type="PROSITE" id="PS51390">
    <property type="entry name" value="WAP"/>
    <property type="match status" value="1"/>
</dbReference>
<dbReference type="PROSITE" id="PS00280">
    <property type="entry name" value="BPTI_KUNITZ_1"/>
    <property type="match status" value="1"/>
</dbReference>
<protein>
    <submittedName>
        <fullName evidence="10">BPTI/Kunitz domain-containing protein-like</fullName>
    </submittedName>
</protein>
<evidence type="ECO:0000256" key="6">
    <source>
        <dbReference type="SAM" id="MobiDB-lite"/>
    </source>
</evidence>
<accession>A0A9F5J9Q7</accession>
<dbReference type="InterPro" id="IPR020901">
    <property type="entry name" value="Prtase_inh_Kunz-CS"/>
</dbReference>
<evidence type="ECO:0000256" key="1">
    <source>
        <dbReference type="ARBA" id="ARBA00004613"/>
    </source>
</evidence>